<dbReference type="OrthoDB" id="9922952at2"/>
<keyword evidence="3" id="KW-1185">Reference proteome</keyword>
<accession>A0A1Q8EDP7</accession>
<evidence type="ECO:0000313" key="2">
    <source>
        <dbReference type="EMBL" id="SUN07721.1"/>
    </source>
</evidence>
<protein>
    <submittedName>
        <fullName evidence="1">Uncharacterized protein</fullName>
    </submittedName>
</protein>
<dbReference type="EMBL" id="UHEN01000001">
    <property type="protein sequence ID" value="SUN07721.1"/>
    <property type="molecule type" value="Genomic_DNA"/>
</dbReference>
<evidence type="ECO:0000313" key="3">
    <source>
        <dbReference type="Proteomes" id="UP000186437"/>
    </source>
</evidence>
<dbReference type="Proteomes" id="UP000255213">
    <property type="component" value="Unassembled WGS sequence"/>
</dbReference>
<evidence type="ECO:0000313" key="4">
    <source>
        <dbReference type="Proteomes" id="UP000255213"/>
    </source>
</evidence>
<proteinExistence type="predicted"/>
<evidence type="ECO:0000313" key="1">
    <source>
        <dbReference type="EMBL" id="OLF49907.1"/>
    </source>
</evidence>
<dbReference type="AlphaFoldDB" id="A0A1Q8EDP7"/>
<dbReference type="Proteomes" id="UP000186437">
    <property type="component" value="Unassembled WGS sequence"/>
</dbReference>
<gene>
    <name evidence="1" type="ORF">BU200_04855</name>
    <name evidence="2" type="ORF">NCTC12957_01371</name>
</gene>
<reference evidence="2 4" key="3">
    <citation type="submission" date="2018-06" db="EMBL/GenBank/DDBJ databases">
        <authorList>
            <consortium name="Pathogen Informatics"/>
            <person name="Doyle S."/>
        </authorList>
    </citation>
    <scope>NUCLEOTIDE SEQUENCE [LARGE SCALE GENOMIC DNA]</scope>
    <source>
        <strain evidence="2 4">NCTC12957</strain>
    </source>
</reference>
<sequence>MTRKIIIFTERTKQDNYLVDFRQAPEKYQYLPDIYIFLQSKARYCKMKKMMQSANRIKIKNNQLHFNMKGK</sequence>
<name>A0A1Q8EDP7_STRAI</name>
<dbReference type="EMBL" id="MSJL01000017">
    <property type="protein sequence ID" value="OLF49907.1"/>
    <property type="molecule type" value="Genomic_DNA"/>
</dbReference>
<organism evidence="1 3">
    <name type="scientific">Streptococcus acidominimus</name>
    <dbReference type="NCBI Taxonomy" id="1326"/>
    <lineage>
        <taxon>Bacteria</taxon>
        <taxon>Bacillati</taxon>
        <taxon>Bacillota</taxon>
        <taxon>Bacilli</taxon>
        <taxon>Lactobacillales</taxon>
        <taxon>Streptococcaceae</taxon>
        <taxon>Streptococcus</taxon>
    </lineage>
</organism>
<reference evidence="3" key="2">
    <citation type="submission" date="2016-12" db="EMBL/GenBank/DDBJ databases">
        <authorList>
            <person name="Gulvik C.A."/>
        </authorList>
    </citation>
    <scope>NUCLEOTIDE SEQUENCE [LARGE SCALE GENOMIC DNA]</scope>
    <source>
        <strain evidence="3">ATCC 51725</strain>
    </source>
</reference>
<reference evidence="1" key="1">
    <citation type="submission" date="2016-12" db="EMBL/GenBank/DDBJ databases">
        <authorList>
            <person name="Song W.-J."/>
            <person name="Kurnit D.M."/>
        </authorList>
    </citation>
    <scope>NUCLEOTIDE SEQUENCE [LARGE SCALE GENOMIC DNA]</scope>
    <source>
        <strain evidence="1">ATCC 51725</strain>
    </source>
</reference>